<evidence type="ECO:0000313" key="3">
    <source>
        <dbReference type="Proteomes" id="UP000309076"/>
    </source>
</evidence>
<feature type="compositionally biased region" description="Polar residues" evidence="1">
    <location>
        <begin position="109"/>
        <end position="118"/>
    </location>
</feature>
<feature type="compositionally biased region" description="Basic and acidic residues" evidence="1">
    <location>
        <begin position="57"/>
        <end position="69"/>
    </location>
</feature>
<organism evidence="2 3">
    <name type="scientific">Aureobasidium pullulans</name>
    <name type="common">Black yeast</name>
    <name type="synonym">Pullularia pullulans</name>
    <dbReference type="NCBI Taxonomy" id="5580"/>
    <lineage>
        <taxon>Eukaryota</taxon>
        <taxon>Fungi</taxon>
        <taxon>Dikarya</taxon>
        <taxon>Ascomycota</taxon>
        <taxon>Pezizomycotina</taxon>
        <taxon>Dothideomycetes</taxon>
        <taxon>Dothideomycetidae</taxon>
        <taxon>Dothideales</taxon>
        <taxon>Saccotheciaceae</taxon>
        <taxon>Aureobasidium</taxon>
    </lineage>
</organism>
<feature type="compositionally biased region" description="Low complexity" evidence="1">
    <location>
        <begin position="95"/>
        <end position="107"/>
    </location>
</feature>
<dbReference type="AlphaFoldDB" id="A0AB74ISP8"/>
<dbReference type="EMBL" id="QZAM01000151">
    <property type="protein sequence ID" value="THW40097.1"/>
    <property type="molecule type" value="Genomic_DNA"/>
</dbReference>
<reference evidence="2 3" key="1">
    <citation type="submission" date="2018-10" db="EMBL/GenBank/DDBJ databases">
        <title>Fifty Aureobasidium pullulans genomes reveal a recombining polyextremotolerant generalist.</title>
        <authorList>
            <person name="Gostincar C."/>
            <person name="Turk M."/>
            <person name="Zajc J."/>
            <person name="Gunde-Cimerman N."/>
        </authorList>
    </citation>
    <scope>NUCLEOTIDE SEQUENCE [LARGE SCALE GENOMIC DNA]</scope>
    <source>
        <strain evidence="2 3">EXF-10796</strain>
    </source>
</reference>
<feature type="region of interest" description="Disordered" evidence="1">
    <location>
        <begin position="54"/>
        <end position="123"/>
    </location>
</feature>
<feature type="region of interest" description="Disordered" evidence="1">
    <location>
        <begin position="155"/>
        <end position="223"/>
    </location>
</feature>
<gene>
    <name evidence="2" type="ORF">D6D21_06970</name>
</gene>
<proteinExistence type="predicted"/>
<name>A0AB74ISP8_AURPU</name>
<feature type="compositionally biased region" description="Gly residues" evidence="1">
    <location>
        <begin position="201"/>
        <end position="217"/>
    </location>
</feature>
<feature type="compositionally biased region" description="Basic and acidic residues" evidence="1">
    <location>
        <begin position="185"/>
        <end position="200"/>
    </location>
</feature>
<comment type="caution">
    <text evidence="2">The sequence shown here is derived from an EMBL/GenBank/DDBJ whole genome shotgun (WGS) entry which is preliminary data.</text>
</comment>
<dbReference type="Proteomes" id="UP000309076">
    <property type="component" value="Unassembled WGS sequence"/>
</dbReference>
<accession>A0AB74ISP8</accession>
<evidence type="ECO:0000256" key="1">
    <source>
        <dbReference type="SAM" id="MobiDB-lite"/>
    </source>
</evidence>
<sequence>MSKLVPGIILCAQTFHTFSFNASASRETMSWTQEERQEIEEAAAILLRMADPLWTRPTDDSNDNDRVNPEENVNIGGDEGNEDEEDASVPSAQPSRAASVSALAALSTRHATTQQSRAAMTPAQRARLGYNAYRDLDISGTAHGVVYMTTAERRTYRQSQRRRGAALVRAATTKGSKSKRGGAGGRKDPRGGAGDRKDPRGGAGGRKGPRGGAGGAAGLLSSN</sequence>
<protein>
    <submittedName>
        <fullName evidence="2">Uncharacterized protein</fullName>
    </submittedName>
</protein>
<evidence type="ECO:0000313" key="2">
    <source>
        <dbReference type="EMBL" id="THW40097.1"/>
    </source>
</evidence>